<dbReference type="UniPathway" id="UPA00344"/>
<keyword evidence="5" id="KW-1185">Reference proteome</keyword>
<dbReference type="NCBIfam" id="TIGR01682">
    <property type="entry name" value="moaD"/>
    <property type="match status" value="1"/>
</dbReference>
<dbReference type="Gene3D" id="3.10.20.30">
    <property type="match status" value="1"/>
</dbReference>
<dbReference type="PANTHER" id="PTHR33359:SF1">
    <property type="entry name" value="MOLYBDOPTERIN SYNTHASE SULFUR CARRIER SUBUNIT"/>
    <property type="match status" value="1"/>
</dbReference>
<dbReference type="CDD" id="cd00754">
    <property type="entry name" value="Ubl_MoaD"/>
    <property type="match status" value="1"/>
</dbReference>
<dbReference type="InterPro" id="IPR012675">
    <property type="entry name" value="Beta-grasp_dom_sf"/>
</dbReference>
<dbReference type="EMBL" id="CP012333">
    <property type="protein sequence ID" value="AKV03238.1"/>
    <property type="molecule type" value="Genomic_DNA"/>
</dbReference>
<protein>
    <recommendedName>
        <fullName evidence="3">Molybdopterin synthase sulfur carrier subunit</fullName>
    </recommendedName>
</protein>
<dbReference type="Pfam" id="PF02597">
    <property type="entry name" value="ThiS"/>
    <property type="match status" value="1"/>
</dbReference>
<evidence type="ECO:0000256" key="1">
    <source>
        <dbReference type="ARBA" id="ARBA00022741"/>
    </source>
</evidence>
<comment type="similarity">
    <text evidence="2">Belongs to the MoaD family.</text>
</comment>
<dbReference type="GO" id="GO:0000166">
    <property type="term" value="F:nucleotide binding"/>
    <property type="evidence" value="ECO:0007669"/>
    <property type="project" value="UniProtKB-KW"/>
</dbReference>
<evidence type="ECO:0000256" key="3">
    <source>
        <dbReference type="ARBA" id="ARBA00024247"/>
    </source>
</evidence>
<sequence>MTLTILYFAAVRDLVGVAEETLAVPLGVSTIDDLSRHLRAIHPSLEGRLEYVRFARNEAFASGSDVIVSGDVIALIPPVAGG</sequence>
<accession>A0A0K1QBZ2</accession>
<dbReference type="RefSeq" id="WP_146654037.1">
    <property type="nucleotide sequence ID" value="NZ_CP012333.1"/>
</dbReference>
<dbReference type="SUPFAM" id="SSF54285">
    <property type="entry name" value="MoaD/ThiS"/>
    <property type="match status" value="1"/>
</dbReference>
<organism evidence="4 5">
    <name type="scientific">Labilithrix luteola</name>
    <dbReference type="NCBI Taxonomy" id="1391654"/>
    <lineage>
        <taxon>Bacteria</taxon>
        <taxon>Pseudomonadati</taxon>
        <taxon>Myxococcota</taxon>
        <taxon>Polyangia</taxon>
        <taxon>Polyangiales</taxon>
        <taxon>Labilitrichaceae</taxon>
        <taxon>Labilithrix</taxon>
    </lineage>
</organism>
<dbReference type="InterPro" id="IPR016155">
    <property type="entry name" value="Mopterin_synth/thiamin_S_b"/>
</dbReference>
<evidence type="ECO:0000313" key="5">
    <source>
        <dbReference type="Proteomes" id="UP000064967"/>
    </source>
</evidence>
<dbReference type="InterPro" id="IPR044672">
    <property type="entry name" value="MOCS2A"/>
</dbReference>
<gene>
    <name evidence="4" type="ORF">AKJ09_09901</name>
</gene>
<name>A0A0K1QBZ2_9BACT</name>
<dbReference type="GO" id="GO:1990133">
    <property type="term" value="C:molybdopterin adenylyltransferase complex"/>
    <property type="evidence" value="ECO:0007669"/>
    <property type="project" value="TreeGrafter"/>
</dbReference>
<dbReference type="InterPro" id="IPR003749">
    <property type="entry name" value="ThiS/MoaD-like"/>
</dbReference>
<reference evidence="4 5" key="1">
    <citation type="submission" date="2015-08" db="EMBL/GenBank/DDBJ databases">
        <authorList>
            <person name="Babu N.S."/>
            <person name="Beckwith C.J."/>
            <person name="Beseler K.G."/>
            <person name="Brison A."/>
            <person name="Carone J.V."/>
            <person name="Caskin T.P."/>
            <person name="Diamond M."/>
            <person name="Durham M.E."/>
            <person name="Foxe J.M."/>
            <person name="Go M."/>
            <person name="Henderson B.A."/>
            <person name="Jones I.B."/>
            <person name="McGettigan J.A."/>
            <person name="Micheletti S.J."/>
            <person name="Nasrallah M.E."/>
            <person name="Ortiz D."/>
            <person name="Piller C.R."/>
            <person name="Privatt S.R."/>
            <person name="Schneider S.L."/>
            <person name="Sharp S."/>
            <person name="Smith T.C."/>
            <person name="Stanton J.D."/>
            <person name="Ullery H.E."/>
            <person name="Wilson R.J."/>
            <person name="Serrano M.G."/>
            <person name="Buck G."/>
            <person name="Lee V."/>
            <person name="Wang Y."/>
            <person name="Carvalho R."/>
            <person name="Voegtly L."/>
            <person name="Shi R."/>
            <person name="Duckworth R."/>
            <person name="Johnson A."/>
            <person name="Loviza R."/>
            <person name="Walstead R."/>
            <person name="Shah Z."/>
            <person name="Kiflezghi M."/>
            <person name="Wade K."/>
            <person name="Ball S.L."/>
            <person name="Bradley K.W."/>
            <person name="Asai D.J."/>
            <person name="Bowman C.A."/>
            <person name="Russell D.A."/>
            <person name="Pope W.H."/>
            <person name="Jacobs-Sera D."/>
            <person name="Hendrix R.W."/>
            <person name="Hatfull G.F."/>
        </authorList>
    </citation>
    <scope>NUCLEOTIDE SEQUENCE [LARGE SCALE GENOMIC DNA]</scope>
    <source>
        <strain evidence="4 5">DSM 27648</strain>
    </source>
</reference>
<evidence type="ECO:0000313" key="4">
    <source>
        <dbReference type="EMBL" id="AKV03238.1"/>
    </source>
</evidence>
<dbReference type="Proteomes" id="UP000064967">
    <property type="component" value="Chromosome"/>
</dbReference>
<proteinExistence type="inferred from homology"/>
<dbReference type="PANTHER" id="PTHR33359">
    <property type="entry name" value="MOLYBDOPTERIN SYNTHASE SULFUR CARRIER SUBUNIT"/>
    <property type="match status" value="1"/>
</dbReference>
<dbReference type="OrthoDB" id="9801945at2"/>
<dbReference type="GO" id="GO:0006777">
    <property type="term" value="P:Mo-molybdopterin cofactor biosynthetic process"/>
    <property type="evidence" value="ECO:0007669"/>
    <property type="project" value="InterPro"/>
</dbReference>
<dbReference type="STRING" id="1391654.AKJ09_09901"/>
<dbReference type="AlphaFoldDB" id="A0A0K1QBZ2"/>
<keyword evidence="1" id="KW-0547">Nucleotide-binding</keyword>
<evidence type="ECO:0000256" key="2">
    <source>
        <dbReference type="ARBA" id="ARBA00024200"/>
    </source>
</evidence>
<dbReference type="KEGG" id="llu:AKJ09_09901"/>